<evidence type="ECO:0000313" key="1">
    <source>
        <dbReference type="EMBL" id="KKL94460.1"/>
    </source>
</evidence>
<dbReference type="AlphaFoldDB" id="A0A0F9IL10"/>
<reference evidence="1" key="1">
    <citation type="journal article" date="2015" name="Nature">
        <title>Complex archaea that bridge the gap between prokaryotes and eukaryotes.</title>
        <authorList>
            <person name="Spang A."/>
            <person name="Saw J.H."/>
            <person name="Jorgensen S.L."/>
            <person name="Zaremba-Niedzwiedzka K."/>
            <person name="Martijn J."/>
            <person name="Lind A.E."/>
            <person name="van Eijk R."/>
            <person name="Schleper C."/>
            <person name="Guy L."/>
            <person name="Ettema T.J."/>
        </authorList>
    </citation>
    <scope>NUCLEOTIDE SEQUENCE</scope>
</reference>
<sequence length="98" mass="11420">MDYRTITKTVTKNVVMKLQWEVITKTRKAYPHETFVVHALFQSDGDGANKEMLGYVVKDSIGYWSIYFGDQRYARTANIGVSKNLQQQKKRLMEHMAD</sequence>
<gene>
    <name evidence="1" type="ORF">LCGC14_1864460</name>
</gene>
<organism evidence="1">
    <name type="scientific">marine sediment metagenome</name>
    <dbReference type="NCBI Taxonomy" id="412755"/>
    <lineage>
        <taxon>unclassified sequences</taxon>
        <taxon>metagenomes</taxon>
        <taxon>ecological metagenomes</taxon>
    </lineage>
</organism>
<dbReference type="EMBL" id="LAZR01018918">
    <property type="protein sequence ID" value="KKL94460.1"/>
    <property type="molecule type" value="Genomic_DNA"/>
</dbReference>
<protein>
    <submittedName>
        <fullName evidence="1">Uncharacterized protein</fullName>
    </submittedName>
</protein>
<accession>A0A0F9IL10</accession>
<proteinExistence type="predicted"/>
<comment type="caution">
    <text evidence="1">The sequence shown here is derived from an EMBL/GenBank/DDBJ whole genome shotgun (WGS) entry which is preliminary data.</text>
</comment>
<name>A0A0F9IL10_9ZZZZ</name>